<comment type="caution">
    <text evidence="2">The sequence shown here is derived from an EMBL/GenBank/DDBJ whole genome shotgun (WGS) entry which is preliminary data.</text>
</comment>
<protein>
    <recommendedName>
        <fullName evidence="4">Peptidase inhibitor family I36 protein</fullName>
    </recommendedName>
</protein>
<evidence type="ECO:0000313" key="3">
    <source>
        <dbReference type="Proteomes" id="UP001515100"/>
    </source>
</evidence>
<sequence length="127" mass="13648">MNYSNFVAKSLPALLLGTVLFLQPNIAQANEMSPNIMSQCSAGYFCVWSGTNFTGQFQRIAATNSYRGITLTATKSYYNNRMQRTWLHSDPSGGGSSLCINPGAAKANTSGWQAEAEAAYLATVTSC</sequence>
<accession>A0A641AJ41</accession>
<dbReference type="RefSeq" id="WP_129185425.1">
    <property type="nucleotide sequence ID" value="NZ_JAGIOG010000001.1"/>
</dbReference>
<organism evidence="2 3">
    <name type="scientific">Aeromicrobium fastidiosum</name>
    <dbReference type="NCBI Taxonomy" id="52699"/>
    <lineage>
        <taxon>Bacteria</taxon>
        <taxon>Bacillati</taxon>
        <taxon>Actinomycetota</taxon>
        <taxon>Actinomycetes</taxon>
        <taxon>Propionibacteriales</taxon>
        <taxon>Nocardioidaceae</taxon>
        <taxon>Aeromicrobium</taxon>
    </lineage>
</organism>
<dbReference type="Pfam" id="PF03995">
    <property type="entry name" value="Inhibitor_I36"/>
    <property type="match status" value="1"/>
</dbReference>
<keyword evidence="1" id="KW-0732">Signal</keyword>
<dbReference type="AlphaFoldDB" id="A0A641AJ41"/>
<dbReference type="OrthoDB" id="4829189at2"/>
<reference evidence="2" key="1">
    <citation type="submission" date="2019-09" db="EMBL/GenBank/DDBJ databases">
        <authorList>
            <person name="Li J."/>
        </authorList>
    </citation>
    <scope>NUCLEOTIDE SEQUENCE [LARGE SCALE GENOMIC DNA]</scope>
    <source>
        <strain evidence="2">NRBC 14897</strain>
    </source>
</reference>
<evidence type="ECO:0000256" key="1">
    <source>
        <dbReference type="SAM" id="SignalP"/>
    </source>
</evidence>
<gene>
    <name evidence="2" type="ORF">ESP62_016210</name>
</gene>
<keyword evidence="3" id="KW-1185">Reference proteome</keyword>
<feature type="chain" id="PRO_5024879017" description="Peptidase inhibitor family I36 protein" evidence="1">
    <location>
        <begin position="30"/>
        <end position="127"/>
    </location>
</feature>
<evidence type="ECO:0008006" key="4">
    <source>
        <dbReference type="Google" id="ProtNLM"/>
    </source>
</evidence>
<dbReference type="Proteomes" id="UP001515100">
    <property type="component" value="Unassembled WGS sequence"/>
</dbReference>
<proteinExistence type="predicted"/>
<name>A0A641AJ41_9ACTN</name>
<feature type="signal peptide" evidence="1">
    <location>
        <begin position="1"/>
        <end position="29"/>
    </location>
</feature>
<dbReference type="EMBL" id="SDPP02000004">
    <property type="protein sequence ID" value="KAA1374913.1"/>
    <property type="molecule type" value="Genomic_DNA"/>
</dbReference>
<evidence type="ECO:0000313" key="2">
    <source>
        <dbReference type="EMBL" id="KAA1374913.1"/>
    </source>
</evidence>